<dbReference type="InterPro" id="IPR025204">
    <property type="entry name" value="CENP-L"/>
</dbReference>
<accession>A0A1E3NIL1</accession>
<dbReference type="AlphaFoldDB" id="A0A1E3NIL1"/>
<evidence type="ECO:0000313" key="2">
    <source>
        <dbReference type="Proteomes" id="UP000094455"/>
    </source>
</evidence>
<sequence>MSKIFINHGFKCLSITTLPSLEEPSGKASASRKDLPRMIIESMCADVESVSTARLLNQIASVVVSNGLFTSAEMSRSSSLGGLIPLNSKLYSHGSNTSGQPEIETVRKLLEVKLKIDDVEDMDEAGVEAETAEKLLAGHFRFHLPGIIPPQLVILVRSPSRRSADGGDRPGKMLLFFHGNIKFLPIFTSHIQEGFDCTITDLVPDNATLQSCLDWCVVHDTLSSIGNIELWFGRLQTKGKLGTIVVHIEEKDMLEFRDAFQMEDGTDGEELSAVLNEYLASKTSISFDKLTLVKLKCQLFTLSVDGKVKFSSSMSHLGQRAKKAKGDNRLSIWWIIRRLCFVN</sequence>
<reference evidence="1 2" key="1">
    <citation type="journal article" date="2016" name="Proc. Natl. Acad. Sci. U.S.A.">
        <title>Comparative genomics of biotechnologically important yeasts.</title>
        <authorList>
            <person name="Riley R."/>
            <person name="Haridas S."/>
            <person name="Wolfe K.H."/>
            <person name="Lopes M.R."/>
            <person name="Hittinger C.T."/>
            <person name="Goeker M."/>
            <person name="Salamov A.A."/>
            <person name="Wisecaver J.H."/>
            <person name="Long T.M."/>
            <person name="Calvey C.H."/>
            <person name="Aerts A.L."/>
            <person name="Barry K.W."/>
            <person name="Choi C."/>
            <person name="Clum A."/>
            <person name="Coughlan A.Y."/>
            <person name="Deshpande S."/>
            <person name="Douglass A.P."/>
            <person name="Hanson S.J."/>
            <person name="Klenk H.-P."/>
            <person name="LaButti K.M."/>
            <person name="Lapidus A."/>
            <person name="Lindquist E.A."/>
            <person name="Lipzen A.M."/>
            <person name="Meier-Kolthoff J.P."/>
            <person name="Ohm R.A."/>
            <person name="Otillar R.P."/>
            <person name="Pangilinan J.L."/>
            <person name="Peng Y."/>
            <person name="Rokas A."/>
            <person name="Rosa C.A."/>
            <person name="Scheuner C."/>
            <person name="Sibirny A.A."/>
            <person name="Slot J.C."/>
            <person name="Stielow J.B."/>
            <person name="Sun H."/>
            <person name="Kurtzman C.P."/>
            <person name="Blackwell M."/>
            <person name="Grigoriev I.V."/>
            <person name="Jeffries T.W."/>
        </authorList>
    </citation>
    <scope>NUCLEOTIDE SEQUENCE [LARGE SCALE GENOMIC DNA]</scope>
    <source>
        <strain evidence="1 2">NRRL Y-2026</strain>
    </source>
</reference>
<evidence type="ECO:0000313" key="1">
    <source>
        <dbReference type="EMBL" id="ODQ45969.1"/>
    </source>
</evidence>
<keyword evidence="2" id="KW-1185">Reference proteome</keyword>
<gene>
    <name evidence="1" type="ORF">PICMEDRAFT_148306</name>
</gene>
<proteinExistence type="predicted"/>
<dbReference type="GeneID" id="30177243"/>
<dbReference type="RefSeq" id="XP_019017082.1">
    <property type="nucleotide sequence ID" value="XM_019160556.1"/>
</dbReference>
<dbReference type="Pfam" id="PF13092">
    <property type="entry name" value="CENP-L"/>
    <property type="match status" value="1"/>
</dbReference>
<protein>
    <submittedName>
        <fullName evidence="1">Uncharacterized protein</fullName>
    </submittedName>
</protein>
<organism evidence="1 2">
    <name type="scientific">Pichia membranifaciens NRRL Y-2026</name>
    <dbReference type="NCBI Taxonomy" id="763406"/>
    <lineage>
        <taxon>Eukaryota</taxon>
        <taxon>Fungi</taxon>
        <taxon>Dikarya</taxon>
        <taxon>Ascomycota</taxon>
        <taxon>Saccharomycotina</taxon>
        <taxon>Pichiomycetes</taxon>
        <taxon>Pichiales</taxon>
        <taxon>Pichiaceae</taxon>
        <taxon>Pichia</taxon>
    </lineage>
</organism>
<name>A0A1E3NIL1_9ASCO</name>
<dbReference type="EMBL" id="KV454004">
    <property type="protein sequence ID" value="ODQ45969.1"/>
    <property type="molecule type" value="Genomic_DNA"/>
</dbReference>
<dbReference type="OrthoDB" id="3995864at2759"/>
<dbReference type="Proteomes" id="UP000094455">
    <property type="component" value="Unassembled WGS sequence"/>
</dbReference>